<dbReference type="RefSeq" id="WP_016295708.1">
    <property type="nucleotide sequence ID" value="NZ_LMUA01000008.1"/>
</dbReference>
<name>A0A0W7TS63_9FIRM</name>
<organism evidence="1 2">
    <name type="scientific">Ruthenibacterium lactatiformans</name>
    <dbReference type="NCBI Taxonomy" id="1550024"/>
    <lineage>
        <taxon>Bacteria</taxon>
        <taxon>Bacillati</taxon>
        <taxon>Bacillota</taxon>
        <taxon>Clostridia</taxon>
        <taxon>Eubacteriales</taxon>
        <taxon>Oscillospiraceae</taxon>
        <taxon>Ruthenibacterium</taxon>
    </lineage>
</organism>
<protein>
    <submittedName>
        <fullName evidence="1">Uncharacterized protein</fullName>
    </submittedName>
</protein>
<dbReference type="AlphaFoldDB" id="A0A0W7TS63"/>
<dbReference type="InterPro" id="IPR043752">
    <property type="entry name" value="DUF5697"/>
</dbReference>
<accession>A0A0W7TS63</accession>
<evidence type="ECO:0000313" key="2">
    <source>
        <dbReference type="Proteomes" id="UP000053433"/>
    </source>
</evidence>
<gene>
    <name evidence="1" type="ORF">ASJ35_07990</name>
</gene>
<comment type="caution">
    <text evidence="1">The sequence shown here is derived from an EMBL/GenBank/DDBJ whole genome shotgun (WGS) entry which is preliminary data.</text>
</comment>
<evidence type="ECO:0000313" key="1">
    <source>
        <dbReference type="EMBL" id="KUE76667.1"/>
    </source>
</evidence>
<sequence>MLLQDEQYVVKWLSQYGALPKTQITRMLQKPAQTADKILRNLKKQMRIADVSSGYYIGLDAMDKPDQRTILAVWVLLKFIDYVDPMAHYPAVYPSQLFFLKENIGYEIVVLYEGEQNLLKLLQPQEDLKYIIVLPRISMAYGMRLPHAPCLFATVDFQGDEEPGVTFYSEEAVSDDKISGHDG</sequence>
<proteinExistence type="predicted"/>
<dbReference type="Proteomes" id="UP000053433">
    <property type="component" value="Unassembled WGS sequence"/>
</dbReference>
<dbReference type="EMBL" id="LMUA01000008">
    <property type="protein sequence ID" value="KUE76667.1"/>
    <property type="molecule type" value="Genomic_DNA"/>
</dbReference>
<reference evidence="1 2" key="1">
    <citation type="submission" date="2015-10" db="EMBL/GenBank/DDBJ databases">
        <title>A novel member of the family Ruminococcaceae isolated from human faeces.</title>
        <authorList>
            <person name="Shkoporov A.N."/>
            <person name="Chaplin A.V."/>
            <person name="Motuzova O.V."/>
            <person name="Kafarskaia L.I."/>
            <person name="Efimov B.A."/>
        </authorList>
    </citation>
    <scope>NUCLEOTIDE SEQUENCE [LARGE SCALE GENOMIC DNA]</scope>
    <source>
        <strain evidence="1 2">668</strain>
    </source>
</reference>
<dbReference type="Pfam" id="PF18954">
    <property type="entry name" value="DUF5697"/>
    <property type="match status" value="1"/>
</dbReference>